<sequence>MSSKVNTPDQPYRTCLLLSQGRYHWALQRKIIEEISHEATRKKAERVGEEEATGGEVSLMRKRKVGLQDRPKPMLKKLAGSGSSIGTTPPAPRVLPSTKEKALEAANEEKRQLKEDTPSHLLEAARLREEIEAGKAEARKLRESLENSNRRREEGEVEVAKLLGEKKLLEEKLENAEADFTANIHHTGT</sequence>
<evidence type="ECO:0000313" key="3">
    <source>
        <dbReference type="EMBL" id="KAL2474627.1"/>
    </source>
</evidence>
<feature type="region of interest" description="Disordered" evidence="2">
    <location>
        <begin position="39"/>
        <end position="120"/>
    </location>
</feature>
<feature type="compositionally biased region" description="Basic and acidic residues" evidence="2">
    <location>
        <begin position="39"/>
        <end position="49"/>
    </location>
</feature>
<gene>
    <name evidence="3" type="ORF">Adt_35363</name>
</gene>
<feature type="compositionally biased region" description="Basic and acidic residues" evidence="2">
    <location>
        <begin position="98"/>
        <end position="120"/>
    </location>
</feature>
<comment type="caution">
    <text evidence="3">The sequence shown here is derived from an EMBL/GenBank/DDBJ whole genome shotgun (WGS) entry which is preliminary data.</text>
</comment>
<keyword evidence="4" id="KW-1185">Reference proteome</keyword>
<keyword evidence="1" id="KW-0175">Coiled coil</keyword>
<evidence type="ECO:0000256" key="2">
    <source>
        <dbReference type="SAM" id="MobiDB-lite"/>
    </source>
</evidence>
<accession>A0ABD1QEH8</accession>
<protein>
    <submittedName>
        <fullName evidence="3">Uncharacterized protein</fullName>
    </submittedName>
</protein>
<dbReference type="EMBL" id="JBFOLK010000011">
    <property type="protein sequence ID" value="KAL2474627.1"/>
    <property type="molecule type" value="Genomic_DNA"/>
</dbReference>
<dbReference type="Proteomes" id="UP001604336">
    <property type="component" value="Unassembled WGS sequence"/>
</dbReference>
<reference evidence="4" key="1">
    <citation type="submission" date="2024-07" db="EMBL/GenBank/DDBJ databases">
        <title>Two chromosome-level genome assemblies of Korean endemic species Abeliophyllum distichum and Forsythia ovata (Oleaceae).</title>
        <authorList>
            <person name="Jang H."/>
        </authorList>
    </citation>
    <scope>NUCLEOTIDE SEQUENCE [LARGE SCALE GENOMIC DNA]</scope>
</reference>
<name>A0ABD1QEH8_9LAMI</name>
<feature type="coiled-coil region" evidence="1">
    <location>
        <begin position="124"/>
        <end position="179"/>
    </location>
</feature>
<dbReference type="AlphaFoldDB" id="A0ABD1QEH8"/>
<evidence type="ECO:0000313" key="4">
    <source>
        <dbReference type="Proteomes" id="UP001604336"/>
    </source>
</evidence>
<evidence type="ECO:0000256" key="1">
    <source>
        <dbReference type="SAM" id="Coils"/>
    </source>
</evidence>
<organism evidence="3 4">
    <name type="scientific">Abeliophyllum distichum</name>
    <dbReference type="NCBI Taxonomy" id="126358"/>
    <lineage>
        <taxon>Eukaryota</taxon>
        <taxon>Viridiplantae</taxon>
        <taxon>Streptophyta</taxon>
        <taxon>Embryophyta</taxon>
        <taxon>Tracheophyta</taxon>
        <taxon>Spermatophyta</taxon>
        <taxon>Magnoliopsida</taxon>
        <taxon>eudicotyledons</taxon>
        <taxon>Gunneridae</taxon>
        <taxon>Pentapetalae</taxon>
        <taxon>asterids</taxon>
        <taxon>lamiids</taxon>
        <taxon>Lamiales</taxon>
        <taxon>Oleaceae</taxon>
        <taxon>Forsythieae</taxon>
        <taxon>Abeliophyllum</taxon>
    </lineage>
</organism>
<proteinExistence type="predicted"/>